<evidence type="ECO:0000313" key="4">
    <source>
        <dbReference type="Proteomes" id="UP000295215"/>
    </source>
</evidence>
<evidence type="ECO:0000256" key="1">
    <source>
        <dbReference type="ARBA" id="ARBA00010558"/>
    </source>
</evidence>
<feature type="signal peptide" evidence="2">
    <location>
        <begin position="1"/>
        <end position="20"/>
    </location>
</feature>
<keyword evidence="2" id="KW-0732">Signal</keyword>
<dbReference type="RefSeq" id="WP_133712263.1">
    <property type="nucleotide sequence ID" value="NZ_SOAG01000009.1"/>
</dbReference>
<protein>
    <submittedName>
        <fullName evidence="3">Ecotin</fullName>
    </submittedName>
</protein>
<dbReference type="SUPFAM" id="SSF49772">
    <property type="entry name" value="Ecotin, trypsin inhibitor"/>
    <property type="match status" value="1"/>
</dbReference>
<dbReference type="GO" id="GO:0004867">
    <property type="term" value="F:serine-type endopeptidase inhibitor activity"/>
    <property type="evidence" value="ECO:0007669"/>
    <property type="project" value="InterPro"/>
</dbReference>
<dbReference type="PANTHER" id="PTHR35890:SF3">
    <property type="entry name" value="ECOTIN"/>
    <property type="match status" value="1"/>
</dbReference>
<dbReference type="Gene3D" id="2.60.40.550">
    <property type="entry name" value="Ecotin"/>
    <property type="match status" value="1"/>
</dbReference>
<name>A0A4R7F799_9FLAO</name>
<proteinExistence type="inferred from homology"/>
<dbReference type="Proteomes" id="UP000295215">
    <property type="component" value="Unassembled WGS sequence"/>
</dbReference>
<feature type="chain" id="PRO_5020851133" evidence="2">
    <location>
        <begin position="21"/>
        <end position="157"/>
    </location>
</feature>
<accession>A0A4R7F799</accession>
<organism evidence="3 4">
    <name type="scientific">Myroides indicus</name>
    <dbReference type="NCBI Taxonomy" id="1323422"/>
    <lineage>
        <taxon>Bacteria</taxon>
        <taxon>Pseudomonadati</taxon>
        <taxon>Bacteroidota</taxon>
        <taxon>Flavobacteriia</taxon>
        <taxon>Flavobacteriales</taxon>
        <taxon>Flavobacteriaceae</taxon>
        <taxon>Myroides</taxon>
    </lineage>
</organism>
<keyword evidence="4" id="KW-1185">Reference proteome</keyword>
<dbReference type="InterPro" id="IPR036198">
    <property type="entry name" value="Ecotin_sf"/>
</dbReference>
<dbReference type="InterPro" id="IPR005658">
    <property type="entry name" value="Prot_inh_ecotin"/>
</dbReference>
<reference evidence="3 4" key="1">
    <citation type="submission" date="2019-03" db="EMBL/GenBank/DDBJ databases">
        <title>Genomic Encyclopedia of Archaeal and Bacterial Type Strains, Phase II (KMG-II): from individual species to whole genera.</title>
        <authorList>
            <person name="Goeker M."/>
        </authorList>
    </citation>
    <scope>NUCLEOTIDE SEQUENCE [LARGE SCALE GENOMIC DNA]</scope>
    <source>
        <strain evidence="3 4">DSM 28213</strain>
    </source>
</reference>
<evidence type="ECO:0000256" key="2">
    <source>
        <dbReference type="SAM" id="SignalP"/>
    </source>
</evidence>
<dbReference type="PANTHER" id="PTHR35890">
    <property type="match status" value="1"/>
</dbReference>
<sequence length="157" mass="17857">MKRLFSFVIVFLGLTTGAMAQKVDLSIFPKPEQGYKQMVIEVPHSENDGNKKLEFRVGKWMDVDGCNSFKLNGVVEKKDLQGWGYDYYVFSGGGVIATRMACPDAEGRHMFVSTTPETARYNGRMPIVIYVPKDYEVKFKIYQTDGDDYEALEVVQK</sequence>
<comment type="caution">
    <text evidence="3">The sequence shown here is derived from an EMBL/GenBank/DDBJ whole genome shotgun (WGS) entry which is preliminary data.</text>
</comment>
<gene>
    <name evidence="3" type="ORF">C8P70_10944</name>
</gene>
<comment type="similarity">
    <text evidence="1">Belongs to the protease inhibitor I11 (ecotin) family.</text>
</comment>
<dbReference type="AlphaFoldDB" id="A0A4R7F799"/>
<dbReference type="EMBL" id="SOAG01000009">
    <property type="protein sequence ID" value="TDS60187.1"/>
    <property type="molecule type" value="Genomic_DNA"/>
</dbReference>
<dbReference type="Pfam" id="PF03974">
    <property type="entry name" value="Ecotin"/>
    <property type="match status" value="1"/>
</dbReference>
<dbReference type="OrthoDB" id="997196at2"/>
<evidence type="ECO:0000313" key="3">
    <source>
        <dbReference type="EMBL" id="TDS60187.1"/>
    </source>
</evidence>